<keyword evidence="1 5" id="KW-0963">Cytoplasm</keyword>
<evidence type="ECO:0000313" key="8">
    <source>
        <dbReference type="EMBL" id="ARK31024.1"/>
    </source>
</evidence>
<dbReference type="InterPro" id="IPR011033">
    <property type="entry name" value="PRC_barrel-like_sf"/>
</dbReference>
<dbReference type="InterPro" id="IPR011961">
    <property type="entry name" value="RimM"/>
</dbReference>
<dbReference type="GO" id="GO:0005737">
    <property type="term" value="C:cytoplasm"/>
    <property type="evidence" value="ECO:0007669"/>
    <property type="project" value="UniProtKB-SubCell"/>
</dbReference>
<proteinExistence type="inferred from homology"/>
<dbReference type="NCBIfam" id="TIGR02273">
    <property type="entry name" value="16S_RimM"/>
    <property type="match status" value="1"/>
</dbReference>
<comment type="similarity">
    <text evidence="5">Belongs to the RimM family.</text>
</comment>
<feature type="domain" description="PRC-barrel" evidence="7">
    <location>
        <begin position="97"/>
        <end position="171"/>
    </location>
</feature>
<keyword evidence="9" id="KW-1185">Reference proteome</keyword>
<dbReference type="PANTHER" id="PTHR33692">
    <property type="entry name" value="RIBOSOME MATURATION FACTOR RIMM"/>
    <property type="match status" value="1"/>
</dbReference>
<dbReference type="InterPro" id="IPR036976">
    <property type="entry name" value="RimM_N_sf"/>
</dbReference>
<accession>A0A1X9MEE7</accession>
<dbReference type="Gene3D" id="2.40.30.60">
    <property type="entry name" value="RimM"/>
    <property type="match status" value="1"/>
</dbReference>
<dbReference type="RefSeq" id="WP_066150282.1">
    <property type="nucleotide sequence ID" value="NZ_CP020814.1"/>
</dbReference>
<keyword evidence="3 5" id="KW-0698">rRNA processing</keyword>
<dbReference type="Gene3D" id="2.30.30.240">
    <property type="entry name" value="PRC-barrel domain"/>
    <property type="match status" value="1"/>
</dbReference>
<evidence type="ECO:0000256" key="1">
    <source>
        <dbReference type="ARBA" id="ARBA00022490"/>
    </source>
</evidence>
<evidence type="ECO:0000256" key="4">
    <source>
        <dbReference type="ARBA" id="ARBA00023186"/>
    </source>
</evidence>
<evidence type="ECO:0000313" key="9">
    <source>
        <dbReference type="Proteomes" id="UP000193006"/>
    </source>
</evidence>
<dbReference type="GO" id="GO:0005840">
    <property type="term" value="C:ribosome"/>
    <property type="evidence" value="ECO:0007669"/>
    <property type="project" value="InterPro"/>
</dbReference>
<evidence type="ECO:0000259" key="7">
    <source>
        <dbReference type="Pfam" id="PF05239"/>
    </source>
</evidence>
<reference evidence="8 9" key="1">
    <citation type="submission" date="2017-04" db="EMBL/GenBank/DDBJ databases">
        <title>Bacillus krulwichiae AM31D Genome sequencing and assembly.</title>
        <authorList>
            <person name="Krulwich T.A."/>
            <person name="Anastor L."/>
            <person name="Ehrlich R."/>
            <person name="Ehrlich G.D."/>
            <person name="Janto B."/>
        </authorList>
    </citation>
    <scope>NUCLEOTIDE SEQUENCE [LARGE SCALE GENOMIC DNA]</scope>
    <source>
        <strain evidence="8 9">AM31D</strain>
    </source>
</reference>
<dbReference type="PANTHER" id="PTHR33692:SF1">
    <property type="entry name" value="RIBOSOME MATURATION FACTOR RIMM"/>
    <property type="match status" value="1"/>
</dbReference>
<dbReference type="GO" id="GO:0006364">
    <property type="term" value="P:rRNA processing"/>
    <property type="evidence" value="ECO:0007669"/>
    <property type="project" value="UniProtKB-UniRule"/>
</dbReference>
<comment type="subunit">
    <text evidence="5">Binds ribosomal protein uS19.</text>
</comment>
<evidence type="ECO:0000256" key="2">
    <source>
        <dbReference type="ARBA" id="ARBA00022517"/>
    </source>
</evidence>
<dbReference type="HAMAP" id="MF_00014">
    <property type="entry name" value="Ribosome_mat_RimM"/>
    <property type="match status" value="1"/>
</dbReference>
<keyword evidence="2 5" id="KW-0690">Ribosome biogenesis</keyword>
<comment type="function">
    <text evidence="5">An accessory protein needed during the final step in the assembly of 30S ribosomal subunit, possibly for assembly of the head region. Essential for efficient processing of 16S rRNA. May be needed both before and after RbfA during the maturation of 16S rRNA. It has affinity for free ribosomal 30S subunits but not for 70S ribosomes.</text>
</comment>
<organism evidence="8 9">
    <name type="scientific">Halalkalibacter krulwichiae</name>
    <dbReference type="NCBI Taxonomy" id="199441"/>
    <lineage>
        <taxon>Bacteria</taxon>
        <taxon>Bacillati</taxon>
        <taxon>Bacillota</taxon>
        <taxon>Bacilli</taxon>
        <taxon>Bacillales</taxon>
        <taxon>Bacillaceae</taxon>
        <taxon>Halalkalibacter</taxon>
    </lineage>
</organism>
<keyword evidence="4 5" id="KW-0143">Chaperone</keyword>
<evidence type="ECO:0000259" key="6">
    <source>
        <dbReference type="Pfam" id="PF01782"/>
    </source>
</evidence>
<dbReference type="InterPro" id="IPR009000">
    <property type="entry name" value="Transl_B-barrel_sf"/>
</dbReference>
<dbReference type="SUPFAM" id="SSF50346">
    <property type="entry name" value="PRC-barrel domain"/>
    <property type="match status" value="1"/>
</dbReference>
<protein>
    <recommendedName>
        <fullName evidence="5">Ribosome maturation factor RimM</fullName>
    </recommendedName>
</protein>
<dbReference type="STRING" id="199441.BkAM31D_14885"/>
<sequence length="173" mass="19992">MTEWYKVGKIVNTHGVKGEVRVISSTDFAEDRYAIGSELMIKHDDKGENIHVVVRHHRLHKNFDLLQFEDYHSINEVEPLKGATLYVSGEQLDELDEGEFYYHEIIGCKVFTESDEELGKIKEIIETGANDVWVIQRKGPGKDILIPYIEDVVKEIDVWNKVIRIHVMEGLVE</sequence>
<dbReference type="GO" id="GO:0042274">
    <property type="term" value="P:ribosomal small subunit biogenesis"/>
    <property type="evidence" value="ECO:0007669"/>
    <property type="project" value="UniProtKB-UniRule"/>
</dbReference>
<dbReference type="Pfam" id="PF01782">
    <property type="entry name" value="RimM"/>
    <property type="match status" value="1"/>
</dbReference>
<gene>
    <name evidence="5 8" type="primary">rimM</name>
    <name evidence="8" type="ORF">BkAM31D_14885</name>
</gene>
<dbReference type="GO" id="GO:0043022">
    <property type="term" value="F:ribosome binding"/>
    <property type="evidence" value="ECO:0007669"/>
    <property type="project" value="InterPro"/>
</dbReference>
<dbReference type="AlphaFoldDB" id="A0A1X9MEE7"/>
<dbReference type="Pfam" id="PF05239">
    <property type="entry name" value="PRC"/>
    <property type="match status" value="1"/>
</dbReference>
<dbReference type="InterPro" id="IPR027275">
    <property type="entry name" value="PRC-brl_dom"/>
</dbReference>
<evidence type="ECO:0000256" key="3">
    <source>
        <dbReference type="ARBA" id="ARBA00022552"/>
    </source>
</evidence>
<comment type="subcellular location">
    <subcellularLocation>
        <location evidence="5">Cytoplasm</location>
    </subcellularLocation>
</comment>
<dbReference type="EMBL" id="CP020814">
    <property type="protein sequence ID" value="ARK31024.1"/>
    <property type="molecule type" value="Genomic_DNA"/>
</dbReference>
<dbReference type="SUPFAM" id="SSF50447">
    <property type="entry name" value="Translation proteins"/>
    <property type="match status" value="1"/>
</dbReference>
<dbReference type="KEGG" id="bkw:BkAM31D_14885"/>
<name>A0A1X9MEE7_9BACI</name>
<comment type="domain">
    <text evidence="5">The PRC barrel domain binds ribosomal protein uS19.</text>
</comment>
<evidence type="ECO:0000256" key="5">
    <source>
        <dbReference type="HAMAP-Rule" id="MF_00014"/>
    </source>
</evidence>
<dbReference type="Proteomes" id="UP000193006">
    <property type="component" value="Chromosome"/>
</dbReference>
<feature type="domain" description="RimM N-terminal" evidence="6">
    <location>
        <begin position="7"/>
        <end position="89"/>
    </location>
</feature>
<dbReference type="InterPro" id="IPR002676">
    <property type="entry name" value="RimM_N"/>
</dbReference>